<accession>X1PLE1</accession>
<dbReference type="InterPro" id="IPR006963">
    <property type="entry name" value="Mopterin_OxRdtase_4Fe-4S_dom"/>
</dbReference>
<dbReference type="GO" id="GO:0046872">
    <property type="term" value="F:metal ion binding"/>
    <property type="evidence" value="ECO:0007669"/>
    <property type="project" value="UniProtKB-KW"/>
</dbReference>
<reference evidence="9" key="1">
    <citation type="journal article" date="2014" name="Front. Microbiol.">
        <title>High frequency of phylogenetically diverse reductive dehalogenase-homologous genes in deep subseafloor sedimentary metagenomes.</title>
        <authorList>
            <person name="Kawai M."/>
            <person name="Futagami T."/>
            <person name="Toyoda A."/>
            <person name="Takaki Y."/>
            <person name="Nishi S."/>
            <person name="Hori S."/>
            <person name="Arai W."/>
            <person name="Tsubouchi T."/>
            <person name="Morono Y."/>
            <person name="Uchiyama I."/>
            <person name="Ito T."/>
            <person name="Fujiyama A."/>
            <person name="Inagaki F."/>
            <person name="Takami H."/>
        </authorList>
    </citation>
    <scope>NUCLEOTIDE SEQUENCE</scope>
    <source>
        <strain evidence="9">Expedition CK06-06</strain>
    </source>
</reference>
<dbReference type="GO" id="GO:0016491">
    <property type="term" value="F:oxidoreductase activity"/>
    <property type="evidence" value="ECO:0007669"/>
    <property type="project" value="UniProtKB-KW"/>
</dbReference>
<evidence type="ECO:0000256" key="6">
    <source>
        <dbReference type="ARBA" id="ARBA00023004"/>
    </source>
</evidence>
<dbReference type="EMBL" id="BARV01016902">
    <property type="protein sequence ID" value="GAI31684.1"/>
    <property type="molecule type" value="Genomic_DNA"/>
</dbReference>
<dbReference type="Gene3D" id="3.40.50.740">
    <property type="match status" value="1"/>
</dbReference>
<keyword evidence="7" id="KW-0411">Iron-sulfur</keyword>
<evidence type="ECO:0000259" key="8">
    <source>
        <dbReference type="PROSITE" id="PS51669"/>
    </source>
</evidence>
<keyword evidence="2" id="KW-0500">Molybdenum</keyword>
<dbReference type="Gene3D" id="2.20.25.90">
    <property type="entry name" value="ADC-like domains"/>
    <property type="match status" value="1"/>
</dbReference>
<dbReference type="PANTHER" id="PTHR43742:SF9">
    <property type="entry name" value="TETRATHIONATE REDUCTASE SUBUNIT A"/>
    <property type="match status" value="1"/>
</dbReference>
<keyword evidence="3" id="KW-0479">Metal-binding</keyword>
<evidence type="ECO:0000313" key="9">
    <source>
        <dbReference type="EMBL" id="GAI31684.1"/>
    </source>
</evidence>
<dbReference type="Gene3D" id="3.40.228.10">
    <property type="entry name" value="Dimethylsulfoxide Reductase, domain 2"/>
    <property type="match status" value="1"/>
</dbReference>
<proteinExistence type="predicted"/>
<keyword evidence="4" id="KW-0732">Signal</keyword>
<evidence type="ECO:0000256" key="1">
    <source>
        <dbReference type="ARBA" id="ARBA00022485"/>
    </source>
</evidence>
<evidence type="ECO:0000256" key="5">
    <source>
        <dbReference type="ARBA" id="ARBA00023002"/>
    </source>
</evidence>
<gene>
    <name evidence="9" type="ORF">S06H3_28900</name>
</gene>
<evidence type="ECO:0000256" key="7">
    <source>
        <dbReference type="ARBA" id="ARBA00023014"/>
    </source>
</evidence>
<evidence type="ECO:0000256" key="3">
    <source>
        <dbReference type="ARBA" id="ARBA00022723"/>
    </source>
</evidence>
<evidence type="ECO:0000256" key="4">
    <source>
        <dbReference type="ARBA" id="ARBA00022729"/>
    </source>
</evidence>
<keyword evidence="1" id="KW-0004">4Fe-4S</keyword>
<dbReference type="InterPro" id="IPR050612">
    <property type="entry name" value="Prok_Mopterin_Oxidored"/>
</dbReference>
<dbReference type="SUPFAM" id="SSF53706">
    <property type="entry name" value="Formate dehydrogenase/DMSO reductase, domains 1-3"/>
    <property type="match status" value="1"/>
</dbReference>
<name>X1PLE1_9ZZZZ</name>
<keyword evidence="6" id="KW-0408">Iron</keyword>
<protein>
    <recommendedName>
        <fullName evidence="8">4Fe-4S Mo/W bis-MGD-type domain-containing protein</fullName>
    </recommendedName>
</protein>
<feature type="domain" description="4Fe-4S Mo/W bis-MGD-type" evidence="8">
    <location>
        <begin position="1"/>
        <end position="39"/>
    </location>
</feature>
<dbReference type="AlphaFoldDB" id="X1PLE1"/>
<dbReference type="PROSITE" id="PS51669">
    <property type="entry name" value="4FE4S_MOW_BIS_MGD"/>
    <property type="match status" value="1"/>
</dbReference>
<comment type="caution">
    <text evidence="9">The sequence shown here is derived from an EMBL/GenBank/DDBJ whole genome shotgun (WGS) entry which is preliminary data.</text>
</comment>
<organism evidence="9">
    <name type="scientific">marine sediment metagenome</name>
    <dbReference type="NCBI Taxonomy" id="412755"/>
    <lineage>
        <taxon>unclassified sequences</taxon>
        <taxon>metagenomes</taxon>
        <taxon>ecological metagenomes</taxon>
    </lineage>
</organism>
<keyword evidence="5" id="KW-0560">Oxidoreductase</keyword>
<dbReference type="InterPro" id="IPR006656">
    <property type="entry name" value="Mopterin_OxRdtase"/>
</dbReference>
<dbReference type="PANTHER" id="PTHR43742">
    <property type="entry name" value="TRIMETHYLAMINE-N-OXIDE REDUCTASE"/>
    <property type="match status" value="1"/>
</dbReference>
<sequence>MRVVNGRAVKVTGNPLSKVSEGENCARAHVGLQVLYDPERVTTPLKRTNPMKGKGIDPGWTPISWGQALGEVSERLRALREKGQPHQLLLLYGLNTTSGKDIIRHFADAYGTPNVISADGLDNEADKAGEWMADGNYTQSAYDLARTNYILSFGASILESYKPQDL</sequence>
<dbReference type="GO" id="GO:0051539">
    <property type="term" value="F:4 iron, 4 sulfur cluster binding"/>
    <property type="evidence" value="ECO:0007669"/>
    <property type="project" value="UniProtKB-KW"/>
</dbReference>
<dbReference type="Pfam" id="PF00384">
    <property type="entry name" value="Molybdopterin"/>
    <property type="match status" value="1"/>
</dbReference>
<evidence type="ECO:0000256" key="2">
    <source>
        <dbReference type="ARBA" id="ARBA00022505"/>
    </source>
</evidence>